<protein>
    <recommendedName>
        <fullName evidence="3">Choloylglycine hydrolase</fullName>
    </recommendedName>
</protein>
<organism evidence="1 2">
    <name type="scientific">Gottschalkia purinilytica</name>
    <name type="common">Clostridium purinilyticum</name>
    <dbReference type="NCBI Taxonomy" id="1503"/>
    <lineage>
        <taxon>Bacteria</taxon>
        <taxon>Bacillati</taxon>
        <taxon>Bacillota</taxon>
        <taxon>Tissierellia</taxon>
        <taxon>Tissierellales</taxon>
        <taxon>Gottschalkiaceae</taxon>
        <taxon>Gottschalkia</taxon>
    </lineage>
</organism>
<evidence type="ECO:0000313" key="1">
    <source>
        <dbReference type="EMBL" id="KNF09078.1"/>
    </source>
</evidence>
<reference evidence="2" key="1">
    <citation type="submission" date="2015-07" db="EMBL/GenBank/DDBJ databases">
        <title>Draft genome sequence of the purine-degrading Gottschalkia purinilyticum DSM 1384 (formerly Clostridium purinilyticum).</title>
        <authorList>
            <person name="Poehlein A."/>
            <person name="Schiel-Bengelsdorf B."/>
            <person name="Bengelsdorf F.R."/>
            <person name="Daniel R."/>
            <person name="Duerre P."/>
        </authorList>
    </citation>
    <scope>NUCLEOTIDE SEQUENCE [LARGE SCALE GENOMIC DNA]</scope>
    <source>
        <strain evidence="2">DSM 1384</strain>
    </source>
</reference>
<dbReference type="RefSeq" id="WP_050354652.1">
    <property type="nucleotide sequence ID" value="NZ_LGSS01000004.1"/>
</dbReference>
<keyword evidence="2" id="KW-1185">Reference proteome</keyword>
<comment type="caution">
    <text evidence="1">The sequence shown here is derived from an EMBL/GenBank/DDBJ whole genome shotgun (WGS) entry which is preliminary data.</text>
</comment>
<dbReference type="SUPFAM" id="SSF56235">
    <property type="entry name" value="N-terminal nucleophile aminohydrolases (Ntn hydrolases)"/>
    <property type="match status" value="1"/>
</dbReference>
<accession>A0A0L0WC82</accession>
<dbReference type="Gene3D" id="3.60.60.10">
    <property type="entry name" value="Penicillin V Acylase, Chain A"/>
    <property type="match status" value="1"/>
</dbReference>
<evidence type="ECO:0008006" key="3">
    <source>
        <dbReference type="Google" id="ProtNLM"/>
    </source>
</evidence>
<sequence length="270" mass="30596">MCTSFTVRGNKTIVGMNFDSGDIDYKIVLKNNNEFVIMVNVKGKYFTSFGINSSGTFVNDLMVDSNGKGSYKRQSKNRWITTTLIENVLSEKIEINNLKNILSEIEIVNSPFTSTHNMIVDKQGNVTIVEPGRKILHNKCDESPFYIMTNFALSDFEDKKIDEVEGIGADRYKKTHQLLLNLEINDSIESCFNILEKVKQDTGKFATNFSIVALPQDKLVFFSIKGDFEKRYVFSFEDLKIKTDKGFDEIKELSLPSTGITLNDIQSNLG</sequence>
<dbReference type="EMBL" id="LGSS01000004">
    <property type="protein sequence ID" value="KNF09078.1"/>
    <property type="molecule type" value="Genomic_DNA"/>
</dbReference>
<dbReference type="InterPro" id="IPR029055">
    <property type="entry name" value="Ntn_hydrolases_N"/>
</dbReference>
<dbReference type="OrthoDB" id="1651163at2"/>
<dbReference type="STRING" id="1503.CLPU_4c01240"/>
<name>A0A0L0WC82_GOTPU</name>
<gene>
    <name evidence="1" type="ORF">CLPU_4c01240</name>
</gene>
<dbReference type="AlphaFoldDB" id="A0A0L0WC82"/>
<proteinExistence type="predicted"/>
<evidence type="ECO:0000313" key="2">
    <source>
        <dbReference type="Proteomes" id="UP000037267"/>
    </source>
</evidence>
<dbReference type="Proteomes" id="UP000037267">
    <property type="component" value="Unassembled WGS sequence"/>
</dbReference>